<evidence type="ECO:0000313" key="1">
    <source>
        <dbReference type="EMBL" id="GHE86920.1"/>
    </source>
</evidence>
<sequence length="275" mass="28437">MTTFATPAPITAGLITAGARIRITTSEQPHTVVRVEPLDPTNKAHVKVAERTEVAFADGELSVKTRKPGDKDGSVAITVELPAGSRLVLHTTWTDVHTEGRFGDCELNLGSGHVQLDHVAALRGNLAAGSVAVGHIAGPADIDGGSAALRIGEAGGAVRYQGSTGTVWIGHARSDVDLGSARGSFDIDRADGSVVAKAGDCPIRIGRLTRGVAELANASGGIEVGIGERTAALIDAESTKGAVRSSLPRQDDFDDQVSVHARTRLDDIVIHRAAA</sequence>
<accession>A0ABQ3INL6</accession>
<gene>
    <name evidence="1" type="ORF">GCM10017786_18060</name>
</gene>
<reference evidence="2" key="1">
    <citation type="journal article" date="2019" name="Int. J. Syst. Evol. Microbiol.">
        <title>The Global Catalogue of Microorganisms (GCM) 10K type strain sequencing project: providing services to taxonomists for standard genome sequencing and annotation.</title>
        <authorList>
            <consortium name="The Broad Institute Genomics Platform"/>
            <consortium name="The Broad Institute Genome Sequencing Center for Infectious Disease"/>
            <person name="Wu L."/>
            <person name="Ma J."/>
        </authorList>
    </citation>
    <scope>NUCLEOTIDE SEQUENCE [LARGE SCALE GENOMIC DNA]</scope>
    <source>
        <strain evidence="2">CGMCC 4.7677</strain>
    </source>
</reference>
<dbReference type="Proteomes" id="UP000605897">
    <property type="component" value="Unassembled WGS sequence"/>
</dbReference>
<dbReference type="EMBL" id="BNAU01000002">
    <property type="protein sequence ID" value="GHE86920.1"/>
    <property type="molecule type" value="Genomic_DNA"/>
</dbReference>
<organism evidence="1 2">
    <name type="scientific">Amycolatopsis deserti</name>
    <dbReference type="NCBI Taxonomy" id="185696"/>
    <lineage>
        <taxon>Bacteria</taxon>
        <taxon>Bacillati</taxon>
        <taxon>Actinomycetota</taxon>
        <taxon>Actinomycetes</taxon>
        <taxon>Pseudonocardiales</taxon>
        <taxon>Pseudonocardiaceae</taxon>
        <taxon>Amycolatopsis</taxon>
    </lineage>
</organism>
<evidence type="ECO:0008006" key="3">
    <source>
        <dbReference type="Google" id="ProtNLM"/>
    </source>
</evidence>
<proteinExistence type="predicted"/>
<name>A0ABQ3INL6_9PSEU</name>
<dbReference type="RefSeq" id="WP_191244071.1">
    <property type="nucleotide sequence ID" value="NZ_BNAU01000002.1"/>
</dbReference>
<protein>
    <recommendedName>
        <fullName evidence="3">Adhesin domain-containing protein</fullName>
    </recommendedName>
</protein>
<evidence type="ECO:0000313" key="2">
    <source>
        <dbReference type="Proteomes" id="UP000605897"/>
    </source>
</evidence>
<keyword evidence="2" id="KW-1185">Reference proteome</keyword>
<comment type="caution">
    <text evidence="1">The sequence shown here is derived from an EMBL/GenBank/DDBJ whole genome shotgun (WGS) entry which is preliminary data.</text>
</comment>